<name>A0ABY1QT79_9BURK</name>
<reference evidence="1 2" key="1">
    <citation type="submission" date="2017-05" db="EMBL/GenBank/DDBJ databases">
        <authorList>
            <person name="Varghese N."/>
            <person name="Submissions S."/>
        </authorList>
    </citation>
    <scope>NUCLEOTIDE SEQUENCE [LARGE SCALE GENOMIC DNA]</scope>
    <source>
        <strain evidence="1 2">DSM 26001</strain>
    </source>
</reference>
<organism evidence="1 2">
    <name type="scientific">Noviherbaspirillum suwonense</name>
    <dbReference type="NCBI Taxonomy" id="1224511"/>
    <lineage>
        <taxon>Bacteria</taxon>
        <taxon>Pseudomonadati</taxon>
        <taxon>Pseudomonadota</taxon>
        <taxon>Betaproteobacteria</taxon>
        <taxon>Burkholderiales</taxon>
        <taxon>Oxalobacteraceae</taxon>
        <taxon>Noviherbaspirillum</taxon>
    </lineage>
</organism>
<proteinExistence type="predicted"/>
<keyword evidence="2" id="KW-1185">Reference proteome</keyword>
<evidence type="ECO:0000313" key="2">
    <source>
        <dbReference type="Proteomes" id="UP001158049"/>
    </source>
</evidence>
<dbReference type="EMBL" id="FXUL01000035">
    <property type="protein sequence ID" value="SMP80278.1"/>
    <property type="molecule type" value="Genomic_DNA"/>
</dbReference>
<comment type="caution">
    <text evidence="1">The sequence shown here is derived from an EMBL/GenBank/DDBJ whole genome shotgun (WGS) entry which is preliminary data.</text>
</comment>
<accession>A0ABY1QT79</accession>
<gene>
    <name evidence="1" type="ORF">SAMN06295970_1351</name>
</gene>
<dbReference type="Proteomes" id="UP001158049">
    <property type="component" value="Unassembled WGS sequence"/>
</dbReference>
<evidence type="ECO:0000313" key="1">
    <source>
        <dbReference type="EMBL" id="SMP80278.1"/>
    </source>
</evidence>
<protein>
    <submittedName>
        <fullName evidence="1">Uncharacterized protein</fullName>
    </submittedName>
</protein>
<sequence>MGYKFIIMPMSSWQSFAMRCLDSGTMHKAPVFHLDAFGGYAKPFGIAAVHAGEYVVHDCTNRLLRE</sequence>